<proteinExistence type="predicted"/>
<dbReference type="SUPFAM" id="SSF54506">
    <property type="entry name" value="Diaminopimelate epimerase-like"/>
    <property type="match status" value="1"/>
</dbReference>
<organism evidence="1 2">
    <name type="scientific">Kurthia gibsonii</name>
    <dbReference type="NCBI Taxonomy" id="33946"/>
    <lineage>
        <taxon>Bacteria</taxon>
        <taxon>Bacillati</taxon>
        <taxon>Bacillota</taxon>
        <taxon>Bacilli</taxon>
        <taxon>Bacillales</taxon>
        <taxon>Caryophanaceae</taxon>
        <taxon>Kurthia</taxon>
    </lineage>
</organism>
<protein>
    <submittedName>
        <fullName evidence="1">Uncharacterized protein</fullName>
    </submittedName>
</protein>
<reference evidence="1 2" key="1">
    <citation type="submission" date="2024-04" db="EMBL/GenBank/DDBJ databases">
        <authorList>
            <person name="Wu Y.S."/>
            <person name="Zhang L."/>
        </authorList>
    </citation>
    <scope>NUCLEOTIDE SEQUENCE [LARGE SCALE GENOMIC DNA]</scope>
    <source>
        <strain evidence="1 2">KG-01</strain>
    </source>
</reference>
<name>A0ABU9LNC5_9BACL</name>
<evidence type="ECO:0000313" key="1">
    <source>
        <dbReference type="EMBL" id="MEL5989206.1"/>
    </source>
</evidence>
<accession>A0ABU9LNC5</accession>
<evidence type="ECO:0000313" key="2">
    <source>
        <dbReference type="Proteomes" id="UP001398420"/>
    </source>
</evidence>
<dbReference type="Proteomes" id="UP001398420">
    <property type="component" value="Unassembled WGS sequence"/>
</dbReference>
<keyword evidence="2" id="KW-1185">Reference proteome</keyword>
<gene>
    <name evidence="1" type="ORF">AAF454_12405</name>
</gene>
<comment type="caution">
    <text evidence="1">The sequence shown here is derived from an EMBL/GenBank/DDBJ whole genome shotgun (WGS) entry which is preliminary data.</text>
</comment>
<dbReference type="Gene3D" id="3.10.310.10">
    <property type="entry name" value="Diaminopimelate Epimerase, Chain A, domain 1"/>
    <property type="match status" value="1"/>
</dbReference>
<dbReference type="RefSeq" id="WP_087682590.1">
    <property type="nucleotide sequence ID" value="NZ_JBCEWA010000009.1"/>
</dbReference>
<dbReference type="EMBL" id="JBCEWA010000009">
    <property type="protein sequence ID" value="MEL5989206.1"/>
    <property type="molecule type" value="Genomic_DNA"/>
</dbReference>
<sequence>MEYVQHQVLRKGCNGQNDVTVILCSSELSKEEREQIVKENKQKEIAFLFPSDTADFRAIFYMHKKEQDLCFLGLTATLQTLLQQYPSYKDYSKITIETNVGPFEMDLVTKEFSLKDYQLYGKIKTAVNSEQTPYWTNDVPHLNEYPKECFLLDVPEPSLVLSEPNTEHYFLKSTLVRREDIDENFANLFSIFDQLKYRLQVKWHTHQIEAIFVTLYIQNLATGSMLRLDSLSLEA</sequence>